<reference evidence="2 3" key="1">
    <citation type="journal article" date="2019" name="Emerg. Microbes Infect.">
        <title>Comprehensive subspecies identification of 175 nontuberculous mycobacteria species based on 7547 genomic profiles.</title>
        <authorList>
            <person name="Matsumoto Y."/>
            <person name="Kinjo T."/>
            <person name="Motooka D."/>
            <person name="Nabeya D."/>
            <person name="Jung N."/>
            <person name="Uechi K."/>
            <person name="Horii T."/>
            <person name="Iida T."/>
            <person name="Fujita J."/>
            <person name="Nakamura S."/>
        </authorList>
    </citation>
    <scope>NUCLEOTIDE SEQUENCE [LARGE SCALE GENOMIC DNA]</scope>
    <source>
        <strain evidence="2 3">JCM 15658</strain>
    </source>
</reference>
<accession>A0AAD1IUA8</accession>
<name>A0AAD1IUA8_MYCMB</name>
<evidence type="ECO:0008006" key="4">
    <source>
        <dbReference type="Google" id="ProtNLM"/>
    </source>
</evidence>
<dbReference type="EMBL" id="AP022617">
    <property type="protein sequence ID" value="BBZ60135.1"/>
    <property type="molecule type" value="Genomic_DNA"/>
</dbReference>
<dbReference type="RefSeq" id="WP_110807682.1">
    <property type="nucleotide sequence ID" value="NZ_AP022617.1"/>
</dbReference>
<dbReference type="AlphaFoldDB" id="A0AAD1IUA8"/>
<gene>
    <name evidence="2" type="ORF">MMON_14360</name>
</gene>
<proteinExistence type="predicted"/>
<feature type="region of interest" description="Disordered" evidence="1">
    <location>
        <begin position="1"/>
        <end position="28"/>
    </location>
</feature>
<sequence>MSATRATSRKSRELQAKNAAAHRWNHPNKDDIARQYAAERLAEIVADVVAAAPPLSDEQCARIAALLRCGGGQPAADRAAVVADRLADLDGGAA</sequence>
<evidence type="ECO:0000313" key="3">
    <source>
        <dbReference type="Proteomes" id="UP000466039"/>
    </source>
</evidence>
<organism evidence="2 3">
    <name type="scientific">Mycolicibacterium monacense</name>
    <name type="common">Mycobacterium monacense</name>
    <dbReference type="NCBI Taxonomy" id="85693"/>
    <lineage>
        <taxon>Bacteria</taxon>
        <taxon>Bacillati</taxon>
        <taxon>Actinomycetota</taxon>
        <taxon>Actinomycetes</taxon>
        <taxon>Mycobacteriales</taxon>
        <taxon>Mycobacteriaceae</taxon>
        <taxon>Mycolicibacterium</taxon>
    </lineage>
</organism>
<protein>
    <recommendedName>
        <fullName evidence="4">PhiRv1 phage protein</fullName>
    </recommendedName>
</protein>
<keyword evidence="3" id="KW-1185">Reference proteome</keyword>
<evidence type="ECO:0000313" key="2">
    <source>
        <dbReference type="EMBL" id="BBZ60135.1"/>
    </source>
</evidence>
<evidence type="ECO:0000256" key="1">
    <source>
        <dbReference type="SAM" id="MobiDB-lite"/>
    </source>
</evidence>
<dbReference type="Proteomes" id="UP000466039">
    <property type="component" value="Chromosome"/>
</dbReference>